<feature type="compositionally biased region" description="Polar residues" evidence="3">
    <location>
        <begin position="112"/>
        <end position="141"/>
    </location>
</feature>
<feature type="domain" description="Sushi" evidence="4">
    <location>
        <begin position="427"/>
        <end position="488"/>
    </location>
</feature>
<evidence type="ECO:0000256" key="2">
    <source>
        <dbReference type="PROSITE-ProRule" id="PRU00302"/>
    </source>
</evidence>
<dbReference type="Proteomes" id="UP000218231">
    <property type="component" value="Unassembled WGS sequence"/>
</dbReference>
<proteinExistence type="predicted"/>
<keyword evidence="2" id="KW-0768">Sushi</keyword>
<feature type="compositionally biased region" description="Low complexity" evidence="3">
    <location>
        <begin position="150"/>
        <end position="168"/>
    </location>
</feature>
<evidence type="ECO:0000313" key="6">
    <source>
        <dbReference type="Proteomes" id="UP000218231"/>
    </source>
</evidence>
<feature type="region of interest" description="Disordered" evidence="3">
    <location>
        <begin position="40"/>
        <end position="194"/>
    </location>
</feature>
<dbReference type="AlphaFoldDB" id="A0A2A2JHI2"/>
<feature type="compositionally biased region" description="Low complexity" evidence="3">
    <location>
        <begin position="216"/>
        <end position="247"/>
    </location>
</feature>
<comment type="caution">
    <text evidence="2">Lacks conserved residue(s) required for the propagation of feature annotation.</text>
</comment>
<evidence type="ECO:0000259" key="4">
    <source>
        <dbReference type="PROSITE" id="PS50923"/>
    </source>
</evidence>
<feature type="compositionally biased region" description="Polar residues" evidence="3">
    <location>
        <begin position="40"/>
        <end position="49"/>
    </location>
</feature>
<dbReference type="EMBL" id="LIAE01010430">
    <property type="protein sequence ID" value="PAV61160.1"/>
    <property type="molecule type" value="Genomic_DNA"/>
</dbReference>
<keyword evidence="1 2" id="KW-1015">Disulfide bond</keyword>
<feature type="region of interest" description="Disordered" evidence="3">
    <location>
        <begin position="206"/>
        <end position="266"/>
    </location>
</feature>
<dbReference type="InterPro" id="IPR000436">
    <property type="entry name" value="Sushi_SCR_CCP_dom"/>
</dbReference>
<protein>
    <recommendedName>
        <fullName evidence="4">Sushi domain-containing protein</fullName>
    </recommendedName>
</protein>
<evidence type="ECO:0000256" key="3">
    <source>
        <dbReference type="SAM" id="MobiDB-lite"/>
    </source>
</evidence>
<sequence length="541" mass="57137">MYNDLNENNTAELCGVDWWNFTNPDDDKAVNAIQEACDTQYSRSNTEPAKTTDHIDNLGPGPKKASTLTAVVQPEDIGTGSSTIATTAKGGRPGDDNQKGTSTTEPPDNDNSDPTAIITTNKSDNGESPETSLSPQTTTSGDTATKKNDNNNPDDNSTTTSGIDSDSSNPTTISDLTLTSESEGGSTIIQTENTGSIISELSSVSTISPGSTVVQSENTGSTISTTSGDSEIVTSTSWSSESTITEIGGTSDSTTERSDGTTDSESINEEEVTSTIVNTDSSVARSTILDSSSSLNSEFITKQIILSSTTKFVENQTQKTSPTVLPTQTLDSEVTTMKGRGTVAVTSSKIDVKTSETSTKSTTKGSQPSTLKNLIDQTQKVPLGSQISSQTSVSNKPIATYKVPVQTTNSGSTSTTPPLTVHLPGETSCDTTRINLVNANSSTLQGNGTILVHKCNENYLFPDGEPIRMYECTSDGTWAGYNGDSCQPVRCPQLNVDVSNARTPKFLDTALNGTQPQGTQIVHTCLPRCRNRDVGIMIWKS</sequence>
<dbReference type="PROSITE" id="PS50923">
    <property type="entry name" value="SUSHI"/>
    <property type="match status" value="1"/>
</dbReference>
<gene>
    <name evidence="5" type="ORF">WR25_26521</name>
</gene>
<name>A0A2A2JHI2_9BILA</name>
<feature type="compositionally biased region" description="Polar residues" evidence="3">
    <location>
        <begin position="206"/>
        <end position="215"/>
    </location>
</feature>
<keyword evidence="6" id="KW-1185">Reference proteome</keyword>
<feature type="compositionally biased region" description="Polar residues" evidence="3">
    <location>
        <begin position="169"/>
        <end position="194"/>
    </location>
</feature>
<feature type="disulfide bond" evidence="2">
    <location>
        <begin position="429"/>
        <end position="472"/>
    </location>
</feature>
<dbReference type="Gene3D" id="2.10.70.10">
    <property type="entry name" value="Complement Module, domain 1"/>
    <property type="match status" value="1"/>
</dbReference>
<accession>A0A2A2JHI2</accession>
<comment type="caution">
    <text evidence="5">The sequence shown here is derived from an EMBL/GenBank/DDBJ whole genome shotgun (WGS) entry which is preliminary data.</text>
</comment>
<evidence type="ECO:0000256" key="1">
    <source>
        <dbReference type="ARBA" id="ARBA00023157"/>
    </source>
</evidence>
<organism evidence="5 6">
    <name type="scientific">Diploscapter pachys</name>
    <dbReference type="NCBI Taxonomy" id="2018661"/>
    <lineage>
        <taxon>Eukaryota</taxon>
        <taxon>Metazoa</taxon>
        <taxon>Ecdysozoa</taxon>
        <taxon>Nematoda</taxon>
        <taxon>Chromadorea</taxon>
        <taxon>Rhabditida</taxon>
        <taxon>Rhabditina</taxon>
        <taxon>Rhabditomorpha</taxon>
        <taxon>Rhabditoidea</taxon>
        <taxon>Rhabditidae</taxon>
        <taxon>Diploscapter</taxon>
    </lineage>
</organism>
<evidence type="ECO:0000313" key="5">
    <source>
        <dbReference type="EMBL" id="PAV61160.1"/>
    </source>
</evidence>
<reference evidence="5 6" key="1">
    <citation type="journal article" date="2017" name="Curr. Biol.">
        <title>Genome architecture and evolution of a unichromosomal asexual nematode.</title>
        <authorList>
            <person name="Fradin H."/>
            <person name="Zegar C."/>
            <person name="Gutwein M."/>
            <person name="Lucas J."/>
            <person name="Kovtun M."/>
            <person name="Corcoran D."/>
            <person name="Baugh L.R."/>
            <person name="Kiontke K."/>
            <person name="Gunsalus K."/>
            <person name="Fitch D.H."/>
            <person name="Piano F."/>
        </authorList>
    </citation>
    <scope>NUCLEOTIDE SEQUENCE [LARGE SCALE GENOMIC DNA]</scope>
    <source>
        <strain evidence="5">PF1309</strain>
    </source>
</reference>